<organism evidence="1 2">
    <name type="scientific">Ceratocystis lukuohia</name>
    <dbReference type="NCBI Taxonomy" id="2019550"/>
    <lineage>
        <taxon>Eukaryota</taxon>
        <taxon>Fungi</taxon>
        <taxon>Dikarya</taxon>
        <taxon>Ascomycota</taxon>
        <taxon>Pezizomycotina</taxon>
        <taxon>Sordariomycetes</taxon>
        <taxon>Hypocreomycetidae</taxon>
        <taxon>Microascales</taxon>
        <taxon>Ceratocystidaceae</taxon>
        <taxon>Ceratocystis</taxon>
    </lineage>
</organism>
<evidence type="ECO:0000313" key="2">
    <source>
        <dbReference type="Proteomes" id="UP001610728"/>
    </source>
</evidence>
<dbReference type="RefSeq" id="XP_070859724.1">
    <property type="nucleotide sequence ID" value="XM_071000298.1"/>
</dbReference>
<dbReference type="Proteomes" id="UP001610728">
    <property type="component" value="Unassembled WGS sequence"/>
</dbReference>
<sequence length="197" mass="21743">MFERHLAQAGGLDWPDQSKIAHLNMVLNPTLKTLMSFMNIEGMTFAQYCETAMRCSLNPDGPQVVVRNLTTAPPAAPRGEPMDWSHTYASNTPRAKHQRPTHDAKGVPYATDQELQGGRAKWVTKEELAARRAARVCLRCARPGCGTSRCPLKPAINPATRQAVDVRAVQTATLYSAQPASLLREDTEEEDNVESEN</sequence>
<dbReference type="EMBL" id="JABSNW010000003">
    <property type="protein sequence ID" value="KAL2888544.1"/>
    <property type="molecule type" value="Genomic_DNA"/>
</dbReference>
<evidence type="ECO:0000313" key="1">
    <source>
        <dbReference type="EMBL" id="KAL2888544.1"/>
    </source>
</evidence>
<keyword evidence="2" id="KW-1185">Reference proteome</keyword>
<comment type="caution">
    <text evidence="1">The sequence shown here is derived from an EMBL/GenBank/DDBJ whole genome shotgun (WGS) entry which is preliminary data.</text>
</comment>
<name>A0ABR4MJZ2_9PEZI</name>
<gene>
    <name evidence="1" type="ORF">HOO65_030045</name>
</gene>
<proteinExistence type="predicted"/>
<reference evidence="1 2" key="1">
    <citation type="submission" date="2020-05" db="EMBL/GenBank/DDBJ databases">
        <title>Ceratocystis lukuohia genome.</title>
        <authorList>
            <person name="Harrington T.C."/>
            <person name="Kim K."/>
            <person name="Mayers C.G."/>
        </authorList>
    </citation>
    <scope>NUCLEOTIDE SEQUENCE [LARGE SCALE GENOMIC DNA]</scope>
    <source>
        <strain evidence="1 2">C4212</strain>
    </source>
</reference>
<protein>
    <submittedName>
        <fullName evidence="1">Retrotrans-gag domain containing protein</fullName>
    </submittedName>
</protein>
<accession>A0ABR4MJZ2</accession>
<dbReference type="GeneID" id="98116862"/>